<keyword evidence="5" id="KW-0418">Kinase</keyword>
<dbReference type="EMBL" id="BARS01035615">
    <property type="protein sequence ID" value="GAG20555.1"/>
    <property type="molecule type" value="Genomic_DNA"/>
</dbReference>
<comment type="caution">
    <text evidence="8">The sequence shown here is derived from an EMBL/GenBank/DDBJ whole genome shotgun (WGS) entry which is preliminary data.</text>
</comment>
<protein>
    <recommendedName>
        <fullName evidence="2">histidine kinase</fullName>
        <ecNumber evidence="2">2.7.13.3</ecNumber>
    </recommendedName>
</protein>
<dbReference type="SMART" id="SM00388">
    <property type="entry name" value="HisKA"/>
    <property type="match status" value="1"/>
</dbReference>
<feature type="non-terminal residue" evidence="8">
    <location>
        <position position="1"/>
    </location>
</feature>
<dbReference type="Pfam" id="PF00512">
    <property type="entry name" value="HisKA"/>
    <property type="match status" value="1"/>
</dbReference>
<dbReference type="GO" id="GO:0005886">
    <property type="term" value="C:plasma membrane"/>
    <property type="evidence" value="ECO:0007669"/>
    <property type="project" value="TreeGrafter"/>
</dbReference>
<comment type="catalytic activity">
    <reaction evidence="1">
        <text>ATP + protein L-histidine = ADP + protein N-phospho-L-histidine.</text>
        <dbReference type="EC" id="2.7.13.3"/>
    </reaction>
</comment>
<evidence type="ECO:0000256" key="6">
    <source>
        <dbReference type="SAM" id="Phobius"/>
    </source>
</evidence>
<feature type="non-terminal residue" evidence="8">
    <location>
        <position position="258"/>
    </location>
</feature>
<gene>
    <name evidence="8" type="ORF">S01H1_54855</name>
</gene>
<proteinExistence type="predicted"/>
<sequence length="258" mass="27508">LGVAVFFTTRAVLFDAVDDSLRSRATTEVRLLMPRLHQQGRPQQPPATVIVGPAFTAGGYFYALVDRDGEMLAGTPNVDPDGLASQETIEKALEGGPAFENTDSSTGENLRVYVVPLEGPQATGVVLEVGRSIEPEREALRRLIFILGGGGAAGLALALAGGFFLAGRALRPIGAAMDRQRAFVADASHELRTPLSLIRANAELLQRHPQEPVQANMPALNDIIRETDALSTLVSQMLTLTKADAATTPFVFTEVALH</sequence>
<dbReference type="EC" id="2.7.13.3" evidence="2"/>
<organism evidence="8">
    <name type="scientific">marine sediment metagenome</name>
    <dbReference type="NCBI Taxonomy" id="412755"/>
    <lineage>
        <taxon>unclassified sequences</taxon>
        <taxon>metagenomes</taxon>
        <taxon>ecological metagenomes</taxon>
    </lineage>
</organism>
<dbReference type="PANTHER" id="PTHR45436">
    <property type="entry name" value="SENSOR HISTIDINE KINASE YKOH"/>
    <property type="match status" value="1"/>
</dbReference>
<evidence type="ECO:0000259" key="7">
    <source>
        <dbReference type="SMART" id="SM00388"/>
    </source>
</evidence>
<evidence type="ECO:0000256" key="5">
    <source>
        <dbReference type="ARBA" id="ARBA00022777"/>
    </source>
</evidence>
<evidence type="ECO:0000256" key="3">
    <source>
        <dbReference type="ARBA" id="ARBA00022553"/>
    </source>
</evidence>
<dbReference type="CDD" id="cd00082">
    <property type="entry name" value="HisKA"/>
    <property type="match status" value="1"/>
</dbReference>
<feature type="domain" description="Signal transduction histidine kinase dimerisation/phosphoacceptor" evidence="7">
    <location>
        <begin position="179"/>
        <end position="246"/>
    </location>
</feature>
<keyword evidence="6" id="KW-0472">Membrane</keyword>
<dbReference type="PANTHER" id="PTHR45436:SF5">
    <property type="entry name" value="SENSOR HISTIDINE KINASE TRCS"/>
    <property type="match status" value="1"/>
</dbReference>
<keyword evidence="4" id="KW-0808">Transferase</keyword>
<dbReference type="InterPro" id="IPR036097">
    <property type="entry name" value="HisK_dim/P_sf"/>
</dbReference>
<keyword evidence="3" id="KW-0597">Phosphoprotein</keyword>
<keyword evidence="6" id="KW-0812">Transmembrane</keyword>
<dbReference type="InterPro" id="IPR003661">
    <property type="entry name" value="HisK_dim/P_dom"/>
</dbReference>
<evidence type="ECO:0000256" key="2">
    <source>
        <dbReference type="ARBA" id="ARBA00012438"/>
    </source>
</evidence>
<accession>X0VQR8</accession>
<dbReference type="GO" id="GO:0000155">
    <property type="term" value="F:phosphorelay sensor kinase activity"/>
    <property type="evidence" value="ECO:0007669"/>
    <property type="project" value="InterPro"/>
</dbReference>
<dbReference type="SUPFAM" id="SSF47384">
    <property type="entry name" value="Homodimeric domain of signal transducing histidine kinase"/>
    <property type="match status" value="1"/>
</dbReference>
<evidence type="ECO:0000313" key="8">
    <source>
        <dbReference type="EMBL" id="GAG20555.1"/>
    </source>
</evidence>
<evidence type="ECO:0000256" key="4">
    <source>
        <dbReference type="ARBA" id="ARBA00022679"/>
    </source>
</evidence>
<dbReference type="InterPro" id="IPR050428">
    <property type="entry name" value="TCS_sensor_his_kinase"/>
</dbReference>
<feature type="transmembrane region" description="Helical" evidence="6">
    <location>
        <begin position="143"/>
        <end position="167"/>
    </location>
</feature>
<evidence type="ECO:0000256" key="1">
    <source>
        <dbReference type="ARBA" id="ARBA00000085"/>
    </source>
</evidence>
<name>X0VQR8_9ZZZZ</name>
<dbReference type="Gene3D" id="1.10.287.130">
    <property type="match status" value="1"/>
</dbReference>
<reference evidence="8" key="1">
    <citation type="journal article" date="2014" name="Front. Microbiol.">
        <title>High frequency of phylogenetically diverse reductive dehalogenase-homologous genes in deep subseafloor sedimentary metagenomes.</title>
        <authorList>
            <person name="Kawai M."/>
            <person name="Futagami T."/>
            <person name="Toyoda A."/>
            <person name="Takaki Y."/>
            <person name="Nishi S."/>
            <person name="Hori S."/>
            <person name="Arai W."/>
            <person name="Tsubouchi T."/>
            <person name="Morono Y."/>
            <person name="Uchiyama I."/>
            <person name="Ito T."/>
            <person name="Fujiyama A."/>
            <person name="Inagaki F."/>
            <person name="Takami H."/>
        </authorList>
    </citation>
    <scope>NUCLEOTIDE SEQUENCE</scope>
    <source>
        <strain evidence="8">Expedition CK06-06</strain>
    </source>
</reference>
<keyword evidence="6" id="KW-1133">Transmembrane helix</keyword>
<dbReference type="AlphaFoldDB" id="X0VQR8"/>